<dbReference type="OrthoDB" id="1903594at2759"/>
<sequence length="217" mass="26022">MALLPSSFQGRLQKMEETRNQRLSLLQAEKELQSKKSQLVNEKLSNIRSMEQRCFMLEQINASLNFKILGYKSEFERIGVNYQKDAQQFRDLKCEVEEIEEREKEKDGYYEMKRLEMEEFKEHVRRCVCEYRQKVGKTRKIIDELKSSLKEFQSKDEYMNNSEIAVEEARKAEFLLMKANLDKSLASNYRLQTQLQKQLYQILMSQEQERRNLNQSS</sequence>
<proteinExistence type="predicted"/>
<gene>
    <name evidence="2" type="ORF">GIB67_002707</name>
</gene>
<dbReference type="Pfam" id="PF12507">
    <property type="entry name" value="HCMV_UL139"/>
    <property type="match status" value="1"/>
</dbReference>
<name>A0A7J7LJN8_9MAGN</name>
<organism evidence="2 3">
    <name type="scientific">Kingdonia uniflora</name>
    <dbReference type="NCBI Taxonomy" id="39325"/>
    <lineage>
        <taxon>Eukaryota</taxon>
        <taxon>Viridiplantae</taxon>
        <taxon>Streptophyta</taxon>
        <taxon>Embryophyta</taxon>
        <taxon>Tracheophyta</taxon>
        <taxon>Spermatophyta</taxon>
        <taxon>Magnoliopsida</taxon>
        <taxon>Ranunculales</taxon>
        <taxon>Circaeasteraceae</taxon>
        <taxon>Kingdonia</taxon>
    </lineage>
</organism>
<evidence type="ECO:0000313" key="2">
    <source>
        <dbReference type="EMBL" id="KAF6142843.1"/>
    </source>
</evidence>
<feature type="coiled-coil region" evidence="1">
    <location>
        <begin position="15"/>
        <end position="45"/>
    </location>
</feature>
<dbReference type="AlphaFoldDB" id="A0A7J7LJN8"/>
<accession>A0A7J7LJN8</accession>
<comment type="caution">
    <text evidence="2">The sequence shown here is derived from an EMBL/GenBank/DDBJ whole genome shotgun (WGS) entry which is preliminary data.</text>
</comment>
<keyword evidence="3" id="KW-1185">Reference proteome</keyword>
<evidence type="ECO:0000313" key="3">
    <source>
        <dbReference type="Proteomes" id="UP000541444"/>
    </source>
</evidence>
<protein>
    <submittedName>
        <fullName evidence="2">Uncharacterized protein</fullName>
    </submittedName>
</protein>
<dbReference type="PANTHER" id="PTHR37214">
    <property type="entry name" value="CYTOMEGALOVIRUS UL139 PROTEIN"/>
    <property type="match status" value="1"/>
</dbReference>
<dbReference type="InterPro" id="IPR021042">
    <property type="entry name" value="Herpes_UL139_cytomegalovirus"/>
</dbReference>
<evidence type="ECO:0000256" key="1">
    <source>
        <dbReference type="SAM" id="Coils"/>
    </source>
</evidence>
<dbReference type="PANTHER" id="PTHR37214:SF2">
    <property type="entry name" value="CYTOMEGALOVIRUS UL139 PROTEIN"/>
    <property type="match status" value="1"/>
</dbReference>
<dbReference type="Proteomes" id="UP000541444">
    <property type="component" value="Unassembled WGS sequence"/>
</dbReference>
<reference evidence="2 3" key="1">
    <citation type="journal article" date="2020" name="IScience">
        <title>Genome Sequencing of the Endangered Kingdonia uniflora (Circaeasteraceae, Ranunculales) Reveals Potential Mechanisms of Evolutionary Specialization.</title>
        <authorList>
            <person name="Sun Y."/>
            <person name="Deng T."/>
            <person name="Zhang A."/>
            <person name="Moore M.J."/>
            <person name="Landis J.B."/>
            <person name="Lin N."/>
            <person name="Zhang H."/>
            <person name="Zhang X."/>
            <person name="Huang J."/>
            <person name="Zhang X."/>
            <person name="Sun H."/>
            <person name="Wang H."/>
        </authorList>
    </citation>
    <scope>NUCLEOTIDE SEQUENCE [LARGE SCALE GENOMIC DNA]</scope>
    <source>
        <strain evidence="2">TB1705</strain>
        <tissue evidence="2">Leaf</tissue>
    </source>
</reference>
<dbReference type="EMBL" id="JACGCM010002238">
    <property type="protein sequence ID" value="KAF6142843.1"/>
    <property type="molecule type" value="Genomic_DNA"/>
</dbReference>
<keyword evidence="1" id="KW-0175">Coiled coil</keyword>